<protein>
    <submittedName>
        <fullName evidence="1">Uncharacterized protein</fullName>
    </submittedName>
</protein>
<evidence type="ECO:0000313" key="2">
    <source>
        <dbReference type="Proteomes" id="UP000269352"/>
    </source>
</evidence>
<gene>
    <name evidence="1" type="ORF">NO1_1426</name>
</gene>
<reference evidence="1 2" key="1">
    <citation type="journal article" date="2019" name="ISME J.">
        <title>Genome analyses of uncultured TG2/ZB3 bacteria in 'Margulisbacteria' specifically attached to ectosymbiotic spirochetes of protists in the termite gut.</title>
        <authorList>
            <person name="Utami Y.D."/>
            <person name="Kuwahara H."/>
            <person name="Igai K."/>
            <person name="Murakami T."/>
            <person name="Sugaya K."/>
            <person name="Morikawa T."/>
            <person name="Nagura Y."/>
            <person name="Yuki M."/>
            <person name="Deevong P."/>
            <person name="Inoue T."/>
            <person name="Kihara K."/>
            <person name="Lo N."/>
            <person name="Yamada A."/>
            <person name="Ohkuma M."/>
            <person name="Hongoh Y."/>
        </authorList>
    </citation>
    <scope>NUCLEOTIDE SEQUENCE [LARGE SCALE GENOMIC DNA]</scope>
    <source>
        <strain evidence="1">NkOx7-01</strain>
    </source>
</reference>
<sequence>MGGEMATRFWFAGNSFKGGKGKNYLRLHKDIVTSFDLLQKFFCMNRHAKQIAGGNNFCNDKCIT</sequence>
<organism evidence="1 2">
    <name type="scientific">Termititenax aidoneus</name>
    <dbReference type="NCBI Taxonomy" id="2218524"/>
    <lineage>
        <taxon>Bacteria</taxon>
        <taxon>Bacillati</taxon>
        <taxon>Candidatus Margulisiibacteriota</taxon>
        <taxon>Candidatus Termititenacia</taxon>
        <taxon>Candidatus Termititenacales</taxon>
        <taxon>Candidatus Termititenacaceae</taxon>
        <taxon>Candidatus Termititenax</taxon>
    </lineage>
</organism>
<name>A0A388TC73_TERA1</name>
<dbReference type="EMBL" id="BGZN01000034">
    <property type="protein sequence ID" value="GBR74206.1"/>
    <property type="molecule type" value="Genomic_DNA"/>
</dbReference>
<accession>A0A388TC73</accession>
<proteinExistence type="predicted"/>
<dbReference type="AlphaFoldDB" id="A0A388TC73"/>
<dbReference type="Proteomes" id="UP000269352">
    <property type="component" value="Unassembled WGS sequence"/>
</dbReference>
<keyword evidence="2" id="KW-1185">Reference proteome</keyword>
<comment type="caution">
    <text evidence="1">The sequence shown here is derived from an EMBL/GenBank/DDBJ whole genome shotgun (WGS) entry which is preliminary data.</text>
</comment>
<evidence type="ECO:0000313" key="1">
    <source>
        <dbReference type="EMBL" id="GBR74206.1"/>
    </source>
</evidence>